<evidence type="ECO:0000256" key="6">
    <source>
        <dbReference type="ARBA" id="ARBA00023274"/>
    </source>
</evidence>
<evidence type="ECO:0000259" key="11">
    <source>
        <dbReference type="SMART" id="SM00739"/>
    </source>
</evidence>
<dbReference type="NCBIfam" id="TIGR01079">
    <property type="entry name" value="rplX_bact"/>
    <property type="match status" value="1"/>
</dbReference>
<dbReference type="SMART" id="SM00739">
    <property type="entry name" value="KOW"/>
    <property type="match status" value="1"/>
</dbReference>
<dbReference type="InterPro" id="IPR005825">
    <property type="entry name" value="Ribosomal_uL24_CS"/>
</dbReference>
<dbReference type="GO" id="GO:0005634">
    <property type="term" value="C:nucleus"/>
    <property type="evidence" value="ECO:0007669"/>
    <property type="project" value="TreeGrafter"/>
</dbReference>
<evidence type="ECO:0000256" key="1">
    <source>
        <dbReference type="ARBA" id="ARBA00004173"/>
    </source>
</evidence>
<dbReference type="CDD" id="cd06089">
    <property type="entry name" value="KOW_RPL26"/>
    <property type="match status" value="1"/>
</dbReference>
<dbReference type="InterPro" id="IPR008991">
    <property type="entry name" value="Translation_prot_SH3-like_sf"/>
</dbReference>
<dbReference type="Gene3D" id="2.30.30.30">
    <property type="match status" value="1"/>
</dbReference>
<dbReference type="EMBL" id="JAUCMX010000024">
    <property type="protein sequence ID" value="KAK3512187.1"/>
    <property type="molecule type" value="Genomic_DNA"/>
</dbReference>
<feature type="region of interest" description="Disordered" evidence="10">
    <location>
        <begin position="521"/>
        <end position="546"/>
    </location>
</feature>
<keyword evidence="6 9" id="KW-0687">Ribonucleoprotein</keyword>
<name>A0AAE0Q1T8_9TELE</name>
<proteinExistence type="inferred from homology"/>
<protein>
    <recommendedName>
        <fullName evidence="7">Large ribosomal subunit protein uL24m</fullName>
    </recommendedName>
    <alternativeName>
        <fullName evidence="8">39S ribosomal protein L24, mitochondrial</fullName>
    </alternativeName>
</protein>
<reference evidence="12" key="1">
    <citation type="submission" date="2023-06" db="EMBL/GenBank/DDBJ databases">
        <title>Male Hemibagrus guttatus genome.</title>
        <authorList>
            <person name="Bian C."/>
        </authorList>
    </citation>
    <scope>NUCLEOTIDE SEQUENCE</scope>
    <source>
        <strain evidence="12">Male_cb2023</strain>
        <tissue evidence="12">Muscle</tissue>
    </source>
</reference>
<feature type="compositionally biased region" description="Acidic residues" evidence="10">
    <location>
        <begin position="370"/>
        <end position="380"/>
    </location>
</feature>
<keyword evidence="13" id="KW-1185">Reference proteome</keyword>
<keyword evidence="5" id="KW-0496">Mitochondrion</keyword>
<evidence type="ECO:0000256" key="10">
    <source>
        <dbReference type="SAM" id="MobiDB-lite"/>
    </source>
</evidence>
<dbReference type="Pfam" id="PF10253">
    <property type="entry name" value="PRCC"/>
    <property type="match status" value="1"/>
</dbReference>
<gene>
    <name evidence="12" type="ORF">QTP70_033941</name>
</gene>
<dbReference type="PANTHER" id="PTHR13621">
    <property type="entry name" value="PROLINE-RICH PROTEIN PRCC"/>
    <property type="match status" value="1"/>
</dbReference>
<dbReference type="GO" id="GO:0003723">
    <property type="term" value="F:RNA binding"/>
    <property type="evidence" value="ECO:0007669"/>
    <property type="project" value="InterPro"/>
</dbReference>
<evidence type="ECO:0000313" key="12">
    <source>
        <dbReference type="EMBL" id="KAK3512187.1"/>
    </source>
</evidence>
<feature type="compositionally biased region" description="Low complexity" evidence="10">
    <location>
        <begin position="347"/>
        <end position="361"/>
    </location>
</feature>
<dbReference type="HAMAP" id="MF_01326_B">
    <property type="entry name" value="Ribosomal_uL24_B"/>
    <property type="match status" value="1"/>
</dbReference>
<evidence type="ECO:0000256" key="7">
    <source>
        <dbReference type="ARBA" id="ARBA00035283"/>
    </source>
</evidence>
<comment type="subcellular location">
    <subcellularLocation>
        <location evidence="1">Mitochondrion</location>
    </subcellularLocation>
</comment>
<dbReference type="FunFam" id="2.30.30.30:FF:000032">
    <property type="entry name" value="39S ribosomal protein L24, mitochondrial"/>
    <property type="match status" value="1"/>
</dbReference>
<sequence length="582" mass="65497">MRLTALLSMAARAALPRDYRYGTNRPWTAAARRLNPPGKRRRKVFVEPIKPEDWSVFRGDVVEILSGKDKGKQGKVTQVFRHRNWVIIEGLNTHYRYVGRSGDYRGTYIRSEAPLLLKDVSLVDPTDRKPTEAEWRFTEEGEKVRVSVRTGRIIPKPVFQRRDGIIPQQWKDGPKDTTPEDALEKTYTPSLKTLEEEVMEKMNIQEMSLVAYDSSDDSERDDPRPEPRSSAKPGGLFASLPAPKRSEPAVGNLKSGPELPRARKRTEPVRITAPEIRADSSDEEDEPVRKRAGAQGAGLSSLLPQPKHLSVKETQRPLLPHTLTKRPAPAAQAKGTKPEAQGVSGTSPSPSAIKAAAKSASLQFARQIAADEEGSDDDLAPENYFSLSESSSEPAAVTAYPDPQPYAPSLQPPPGAEDAPLDFSSGSETQSRPAWAEYHTEEYCPQEQTPSTQEFYPQGFYQEQNSGLEQEEAESSTLFNDEAFRRLQGKQNRGKEEIKFLEIKGDDQLSGHQQWLMKNMTTEMEPRKSFSKKKGDQPTGQQRRKHQITYLIHQAKEREMELKNSWSDNKLTRRQTQAKYGF</sequence>
<dbReference type="InterPro" id="IPR014722">
    <property type="entry name" value="Rib_uL2_dom2"/>
</dbReference>
<evidence type="ECO:0000256" key="8">
    <source>
        <dbReference type="ARBA" id="ARBA00035357"/>
    </source>
</evidence>
<dbReference type="InterPro" id="IPR041988">
    <property type="entry name" value="Ribosomal_uL24_KOW"/>
</dbReference>
<dbReference type="InterPro" id="IPR003256">
    <property type="entry name" value="Ribosomal_uL24"/>
</dbReference>
<dbReference type="PROSITE" id="PS01108">
    <property type="entry name" value="RIBOSOMAL_L24"/>
    <property type="match status" value="1"/>
</dbReference>
<feature type="compositionally biased region" description="Basic and acidic residues" evidence="10">
    <location>
        <begin position="172"/>
        <end position="184"/>
    </location>
</feature>
<dbReference type="GO" id="GO:1990904">
    <property type="term" value="C:ribonucleoprotein complex"/>
    <property type="evidence" value="ECO:0007669"/>
    <property type="project" value="UniProtKB-KW"/>
</dbReference>
<dbReference type="GO" id="GO:0005739">
    <property type="term" value="C:mitochondrion"/>
    <property type="evidence" value="ECO:0007669"/>
    <property type="project" value="UniProtKB-SubCell"/>
</dbReference>
<dbReference type="InterPro" id="IPR005824">
    <property type="entry name" value="KOW"/>
</dbReference>
<accession>A0AAE0Q1T8</accession>
<feature type="domain" description="KOW" evidence="11">
    <location>
        <begin position="55"/>
        <end position="82"/>
    </location>
</feature>
<dbReference type="GO" id="GO:0006412">
    <property type="term" value="P:translation"/>
    <property type="evidence" value="ECO:0007669"/>
    <property type="project" value="InterPro"/>
</dbReference>
<dbReference type="Pfam" id="PF00467">
    <property type="entry name" value="KOW"/>
    <property type="match status" value="1"/>
</dbReference>
<feature type="region of interest" description="Disordered" evidence="10">
    <location>
        <begin position="213"/>
        <end position="436"/>
    </location>
</feature>
<evidence type="ECO:0000313" key="13">
    <source>
        <dbReference type="Proteomes" id="UP001274896"/>
    </source>
</evidence>
<keyword evidence="4 9" id="KW-0689">Ribosomal protein</keyword>
<dbReference type="AlphaFoldDB" id="A0AAE0Q1T8"/>
<dbReference type="InterPro" id="IPR018800">
    <property type="entry name" value="PRCC"/>
</dbReference>
<dbReference type="Proteomes" id="UP001274896">
    <property type="component" value="Unassembled WGS sequence"/>
</dbReference>
<evidence type="ECO:0000256" key="3">
    <source>
        <dbReference type="ARBA" id="ARBA00022946"/>
    </source>
</evidence>
<dbReference type="InterPro" id="IPR057264">
    <property type="entry name" value="Ribosomal_uL24_C"/>
</dbReference>
<comment type="caution">
    <text evidence="12">The sequence shown here is derived from an EMBL/GenBank/DDBJ whole genome shotgun (WGS) entry which is preliminary data.</text>
</comment>
<comment type="similarity">
    <text evidence="2 9">Belongs to the universal ribosomal protein uL24 family.</text>
</comment>
<feature type="region of interest" description="Disordered" evidence="10">
    <location>
        <begin position="164"/>
        <end position="185"/>
    </location>
</feature>
<evidence type="ECO:0000256" key="5">
    <source>
        <dbReference type="ARBA" id="ARBA00023128"/>
    </source>
</evidence>
<dbReference type="GO" id="GO:0005840">
    <property type="term" value="C:ribosome"/>
    <property type="evidence" value="ECO:0007669"/>
    <property type="project" value="UniProtKB-KW"/>
</dbReference>
<feature type="region of interest" description="Disordered" evidence="10">
    <location>
        <begin position="561"/>
        <end position="582"/>
    </location>
</feature>
<feature type="compositionally biased region" description="Pro residues" evidence="10">
    <location>
        <begin position="402"/>
        <end position="415"/>
    </location>
</feature>
<feature type="compositionally biased region" description="Polar residues" evidence="10">
    <location>
        <begin position="564"/>
        <end position="582"/>
    </location>
</feature>
<dbReference type="SUPFAM" id="SSF50104">
    <property type="entry name" value="Translation proteins SH3-like domain"/>
    <property type="match status" value="1"/>
</dbReference>
<dbReference type="Pfam" id="PF17136">
    <property type="entry name" value="ribosomal_L24"/>
    <property type="match status" value="1"/>
</dbReference>
<dbReference type="PANTHER" id="PTHR13621:SF2">
    <property type="entry name" value="PROLINE-RICH PROTEIN PRCC"/>
    <property type="match status" value="1"/>
</dbReference>
<dbReference type="GO" id="GO:0003735">
    <property type="term" value="F:structural constituent of ribosome"/>
    <property type="evidence" value="ECO:0007669"/>
    <property type="project" value="InterPro"/>
</dbReference>
<keyword evidence="3" id="KW-0809">Transit peptide</keyword>
<evidence type="ECO:0000256" key="4">
    <source>
        <dbReference type="ARBA" id="ARBA00022980"/>
    </source>
</evidence>
<organism evidence="12 13">
    <name type="scientific">Hemibagrus guttatus</name>
    <dbReference type="NCBI Taxonomy" id="175788"/>
    <lineage>
        <taxon>Eukaryota</taxon>
        <taxon>Metazoa</taxon>
        <taxon>Chordata</taxon>
        <taxon>Craniata</taxon>
        <taxon>Vertebrata</taxon>
        <taxon>Euteleostomi</taxon>
        <taxon>Actinopterygii</taxon>
        <taxon>Neopterygii</taxon>
        <taxon>Teleostei</taxon>
        <taxon>Ostariophysi</taxon>
        <taxon>Siluriformes</taxon>
        <taxon>Bagridae</taxon>
        <taxon>Hemibagrus</taxon>
    </lineage>
</organism>
<evidence type="ECO:0000256" key="9">
    <source>
        <dbReference type="RuleBase" id="RU003477"/>
    </source>
</evidence>
<evidence type="ECO:0000256" key="2">
    <source>
        <dbReference type="ARBA" id="ARBA00010618"/>
    </source>
</evidence>
<feature type="compositionally biased region" description="Basic and acidic residues" evidence="10">
    <location>
        <begin position="524"/>
        <end position="536"/>
    </location>
</feature>